<dbReference type="CDD" id="cd14687">
    <property type="entry name" value="bZIP_ATF2"/>
    <property type="match status" value="1"/>
</dbReference>
<feature type="compositionally biased region" description="Basic residues" evidence="7">
    <location>
        <begin position="122"/>
        <end position="131"/>
    </location>
</feature>
<dbReference type="Proteomes" id="UP001642405">
    <property type="component" value="Unassembled WGS sequence"/>
</dbReference>
<comment type="caution">
    <text evidence="9">The sequence shown here is derived from an EMBL/GenBank/DDBJ whole genome shotgun (WGS) entry which is preliminary data.</text>
</comment>
<feature type="region of interest" description="Disordered" evidence="7">
    <location>
        <begin position="296"/>
        <end position="318"/>
    </location>
</feature>
<keyword evidence="4" id="KW-0238">DNA-binding</keyword>
<dbReference type="Pfam" id="PF00170">
    <property type="entry name" value="bZIP_1"/>
    <property type="match status" value="1"/>
</dbReference>
<gene>
    <name evidence="9" type="ORF">SCUCBS95973_002168</name>
</gene>
<dbReference type="PANTHER" id="PTHR47416:SF8">
    <property type="entry name" value="BASIC-LEUCINE ZIPPER TRANSCRIPTION FACTOR E-RELATED"/>
    <property type="match status" value="1"/>
</dbReference>
<feature type="compositionally biased region" description="Basic and acidic residues" evidence="7">
    <location>
        <begin position="242"/>
        <end position="263"/>
    </location>
</feature>
<accession>A0ABP0B4R2</accession>
<evidence type="ECO:0000256" key="6">
    <source>
        <dbReference type="ARBA" id="ARBA00023242"/>
    </source>
</evidence>
<evidence type="ECO:0000259" key="8">
    <source>
        <dbReference type="PROSITE" id="PS50217"/>
    </source>
</evidence>
<feature type="domain" description="BZIP" evidence="8">
    <location>
        <begin position="285"/>
        <end position="342"/>
    </location>
</feature>
<evidence type="ECO:0000313" key="9">
    <source>
        <dbReference type="EMBL" id="CAK7214500.1"/>
    </source>
</evidence>
<feature type="region of interest" description="Disordered" evidence="7">
    <location>
        <begin position="231"/>
        <end position="267"/>
    </location>
</feature>
<evidence type="ECO:0000256" key="3">
    <source>
        <dbReference type="ARBA" id="ARBA00023015"/>
    </source>
</evidence>
<proteinExistence type="inferred from homology"/>
<dbReference type="SMART" id="SM00338">
    <property type="entry name" value="BRLZ"/>
    <property type="match status" value="1"/>
</dbReference>
<evidence type="ECO:0000256" key="5">
    <source>
        <dbReference type="ARBA" id="ARBA00023163"/>
    </source>
</evidence>
<sequence length="678" mass="73782">MVSSYSMNSNTFRPVQLSVDTTVHLPQKYFDEDDGILDDSVLDHNAIDSGLEMTPPMAGSRRDSFALGSTFFSPKQEDWQPLEMQSLPTTNPFADQSSTNPFLRMDHQQQQRPHQPQPQPQHHQHHQHHAMPAHLGSWPMTASTSAASGVATPVAHFDGLASDFDSSASVFQRGLQTPFASMGGLFQTVPGLPAVSSTTAAAMASTTSAVSIPMQLSSSNDSVDTQSAMAKRLPPQSPMMRSHNDMRRGDGIRKKNSRFDIPSDRNLNNIDSLISKSTDEHEIKELKQQKRLLRNRQAALDSRQRKKQHTERLEDEKKHYTSVMNDMEQTINDLRMQLAEFQLEKQNIGRYIDNLAMDKEEMIRQHTIETADLRKKVSVLSNHIQILESSAAPAPAMSSHVPGYAGAGASASAMGPFGDIGGLGMETGSDTWEDLFQGMPSVEQQPEQQLRQAAVVKPDPETREVDTTVGPVMASTEKSGTQGGLLFMLFLVGAFVMSNRQMPSMPPVSDEMRVASAELLDNVLKDAGMPDSAPSSSIAPSAVVASASVNANVAAASSSAWVQPTTVEPSMLGQLSDQLIQPTEEQANEQLFSLNAAQYSGVVNYQHPPSVEDTASVPTSQGRRNLADALAAVRSNSKAEVYTRSLLWDQIPSDVVRSFVKMVSEVNTATPGAADGEQ</sequence>
<evidence type="ECO:0000313" key="10">
    <source>
        <dbReference type="Proteomes" id="UP001642405"/>
    </source>
</evidence>
<keyword evidence="10" id="KW-1185">Reference proteome</keyword>
<keyword evidence="5" id="KW-0804">Transcription</keyword>
<name>A0ABP0B4R2_9PEZI</name>
<comment type="similarity">
    <text evidence="2">Belongs to the bZIP family.</text>
</comment>
<organism evidence="9 10">
    <name type="scientific">Sporothrix curviconia</name>
    <dbReference type="NCBI Taxonomy" id="1260050"/>
    <lineage>
        <taxon>Eukaryota</taxon>
        <taxon>Fungi</taxon>
        <taxon>Dikarya</taxon>
        <taxon>Ascomycota</taxon>
        <taxon>Pezizomycotina</taxon>
        <taxon>Sordariomycetes</taxon>
        <taxon>Sordariomycetidae</taxon>
        <taxon>Ophiostomatales</taxon>
        <taxon>Ophiostomataceae</taxon>
        <taxon>Sporothrix</taxon>
    </lineage>
</organism>
<reference evidence="9 10" key="1">
    <citation type="submission" date="2024-01" db="EMBL/GenBank/DDBJ databases">
        <authorList>
            <person name="Allen C."/>
            <person name="Tagirdzhanova G."/>
        </authorList>
    </citation>
    <scope>NUCLEOTIDE SEQUENCE [LARGE SCALE GENOMIC DNA]</scope>
</reference>
<dbReference type="InterPro" id="IPR046347">
    <property type="entry name" value="bZIP_sf"/>
</dbReference>
<evidence type="ECO:0000256" key="1">
    <source>
        <dbReference type="ARBA" id="ARBA00004123"/>
    </source>
</evidence>
<dbReference type="PANTHER" id="PTHR47416">
    <property type="entry name" value="BASIC-LEUCINE ZIPPER TRANSCRIPTION FACTOR F-RELATED"/>
    <property type="match status" value="1"/>
</dbReference>
<evidence type="ECO:0000256" key="4">
    <source>
        <dbReference type="ARBA" id="ARBA00023125"/>
    </source>
</evidence>
<evidence type="ECO:0000256" key="2">
    <source>
        <dbReference type="ARBA" id="ARBA00007163"/>
    </source>
</evidence>
<dbReference type="InterPro" id="IPR004827">
    <property type="entry name" value="bZIP"/>
</dbReference>
<keyword evidence="6" id="KW-0539">Nucleus</keyword>
<protein>
    <recommendedName>
        <fullName evidence="8">BZIP domain-containing protein</fullName>
    </recommendedName>
</protein>
<dbReference type="PROSITE" id="PS50217">
    <property type="entry name" value="BZIP"/>
    <property type="match status" value="1"/>
</dbReference>
<feature type="region of interest" description="Disordered" evidence="7">
    <location>
        <begin position="105"/>
        <end position="140"/>
    </location>
</feature>
<dbReference type="SUPFAM" id="SSF57959">
    <property type="entry name" value="Leucine zipper domain"/>
    <property type="match status" value="1"/>
</dbReference>
<dbReference type="EMBL" id="CAWUHB010000008">
    <property type="protein sequence ID" value="CAK7214500.1"/>
    <property type="molecule type" value="Genomic_DNA"/>
</dbReference>
<evidence type="ECO:0000256" key="7">
    <source>
        <dbReference type="SAM" id="MobiDB-lite"/>
    </source>
</evidence>
<dbReference type="Gene3D" id="1.20.5.170">
    <property type="match status" value="1"/>
</dbReference>
<comment type="subcellular location">
    <subcellularLocation>
        <location evidence="1">Nucleus</location>
    </subcellularLocation>
</comment>
<keyword evidence="3" id="KW-0805">Transcription regulation</keyword>